<dbReference type="HOGENOM" id="CLU_1279148_0_0_1"/>
<feature type="region of interest" description="Disordered" evidence="1">
    <location>
        <begin position="1"/>
        <end position="25"/>
    </location>
</feature>
<gene>
    <name evidence="2" type="primary">GLEAN_04930</name>
    <name evidence="2" type="ORF">TcasGA2_TC004930</name>
</gene>
<proteinExistence type="predicted"/>
<evidence type="ECO:0000313" key="3">
    <source>
        <dbReference type="Proteomes" id="UP000007266"/>
    </source>
</evidence>
<evidence type="ECO:0000313" key="2">
    <source>
        <dbReference type="EMBL" id="EEZ99055.1"/>
    </source>
</evidence>
<reference evidence="2 3" key="2">
    <citation type="journal article" date="2010" name="Nucleic Acids Res.">
        <title>BeetleBase in 2010: revisions to provide comprehensive genomic information for Tribolium castaneum.</title>
        <authorList>
            <person name="Kim H.S."/>
            <person name="Murphy T."/>
            <person name="Xia J."/>
            <person name="Caragea D."/>
            <person name="Park Y."/>
            <person name="Beeman R.W."/>
            <person name="Lorenzen M.D."/>
            <person name="Butcher S."/>
            <person name="Manak J.R."/>
            <person name="Brown S.J."/>
        </authorList>
    </citation>
    <scope>GENOME REANNOTATION</scope>
    <source>
        <strain evidence="2 3">Georgia GA2</strain>
    </source>
</reference>
<dbReference type="EMBL" id="KQ971311">
    <property type="protein sequence ID" value="EEZ99055.1"/>
    <property type="molecule type" value="Genomic_DNA"/>
</dbReference>
<sequence>MGDVEAPSSENITETPAPENATCDVPKPSIDILKEAKPSENIAINESNEKIENAPPTINIETTLKTSTTEDPVAEKPVDELKNDNKTVDDSAHNAEEAAIKQKEKCALRNKSDIFSVHENKNASTTIFSVGGAPAKTIHNTTSVNSSSNETISSGASRQSHLRNPLTGMGVSSNDEFRTKPSKRKGKSTQSRLKLTRFFQTAILCLVSATKTTTKC</sequence>
<evidence type="ECO:0000256" key="1">
    <source>
        <dbReference type="SAM" id="MobiDB-lite"/>
    </source>
</evidence>
<feature type="compositionally biased region" description="Low complexity" evidence="1">
    <location>
        <begin position="141"/>
        <end position="157"/>
    </location>
</feature>
<keyword evidence="3" id="KW-1185">Reference proteome</keyword>
<dbReference type="Proteomes" id="UP000007266">
    <property type="component" value="Linkage group 2"/>
</dbReference>
<reference evidence="2 3" key="1">
    <citation type="journal article" date="2008" name="Nature">
        <title>The genome of the model beetle and pest Tribolium castaneum.</title>
        <authorList>
            <consortium name="Tribolium Genome Sequencing Consortium"/>
            <person name="Richards S."/>
            <person name="Gibbs R.A."/>
            <person name="Weinstock G.M."/>
            <person name="Brown S.J."/>
            <person name="Denell R."/>
            <person name="Beeman R.W."/>
            <person name="Gibbs R."/>
            <person name="Beeman R.W."/>
            <person name="Brown S.J."/>
            <person name="Bucher G."/>
            <person name="Friedrich M."/>
            <person name="Grimmelikhuijzen C.J."/>
            <person name="Klingler M."/>
            <person name="Lorenzen M."/>
            <person name="Richards S."/>
            <person name="Roth S."/>
            <person name="Schroder R."/>
            <person name="Tautz D."/>
            <person name="Zdobnov E.M."/>
            <person name="Muzny D."/>
            <person name="Gibbs R.A."/>
            <person name="Weinstock G.M."/>
            <person name="Attaway T."/>
            <person name="Bell S."/>
            <person name="Buhay C.J."/>
            <person name="Chandrabose M.N."/>
            <person name="Chavez D."/>
            <person name="Clerk-Blankenburg K.P."/>
            <person name="Cree A."/>
            <person name="Dao M."/>
            <person name="Davis C."/>
            <person name="Chacko J."/>
            <person name="Dinh H."/>
            <person name="Dugan-Rocha S."/>
            <person name="Fowler G."/>
            <person name="Garner T.T."/>
            <person name="Garnes J."/>
            <person name="Gnirke A."/>
            <person name="Hawes A."/>
            <person name="Hernandez J."/>
            <person name="Hines S."/>
            <person name="Holder M."/>
            <person name="Hume J."/>
            <person name="Jhangiani S.N."/>
            <person name="Joshi V."/>
            <person name="Khan Z.M."/>
            <person name="Jackson L."/>
            <person name="Kovar C."/>
            <person name="Kowis A."/>
            <person name="Lee S."/>
            <person name="Lewis L.R."/>
            <person name="Margolis J."/>
            <person name="Morgan M."/>
            <person name="Nazareth L.V."/>
            <person name="Nguyen N."/>
            <person name="Okwuonu G."/>
            <person name="Parker D."/>
            <person name="Richards S."/>
            <person name="Ruiz S.J."/>
            <person name="Santibanez J."/>
            <person name="Savard J."/>
            <person name="Scherer S.E."/>
            <person name="Schneider B."/>
            <person name="Sodergren E."/>
            <person name="Tautz D."/>
            <person name="Vattahil S."/>
            <person name="Villasana D."/>
            <person name="White C.S."/>
            <person name="Wright R."/>
            <person name="Park Y."/>
            <person name="Beeman R.W."/>
            <person name="Lord J."/>
            <person name="Oppert B."/>
            <person name="Lorenzen M."/>
            <person name="Brown S."/>
            <person name="Wang L."/>
            <person name="Savard J."/>
            <person name="Tautz D."/>
            <person name="Richards S."/>
            <person name="Weinstock G."/>
            <person name="Gibbs R.A."/>
            <person name="Liu Y."/>
            <person name="Worley K."/>
            <person name="Weinstock G."/>
            <person name="Elsik C.G."/>
            <person name="Reese J.T."/>
            <person name="Elhaik E."/>
            <person name="Landan G."/>
            <person name="Graur D."/>
            <person name="Arensburger P."/>
            <person name="Atkinson P."/>
            <person name="Beeman R.W."/>
            <person name="Beidler J."/>
            <person name="Brown S.J."/>
            <person name="Demuth J.P."/>
            <person name="Drury D.W."/>
            <person name="Du Y.Z."/>
            <person name="Fujiwara H."/>
            <person name="Lorenzen M."/>
            <person name="Maselli V."/>
            <person name="Osanai M."/>
            <person name="Park Y."/>
            <person name="Robertson H.M."/>
            <person name="Tu Z."/>
            <person name="Wang J.J."/>
            <person name="Wang S."/>
            <person name="Richards S."/>
            <person name="Song H."/>
            <person name="Zhang L."/>
            <person name="Sodergren E."/>
            <person name="Werner D."/>
            <person name="Stanke M."/>
            <person name="Morgenstern B."/>
            <person name="Solovyev V."/>
            <person name="Kosarev P."/>
            <person name="Brown G."/>
            <person name="Chen H.C."/>
            <person name="Ermolaeva O."/>
            <person name="Hlavina W."/>
            <person name="Kapustin Y."/>
            <person name="Kiryutin B."/>
            <person name="Kitts P."/>
            <person name="Maglott D."/>
            <person name="Pruitt K."/>
            <person name="Sapojnikov V."/>
            <person name="Souvorov A."/>
            <person name="Mackey A.J."/>
            <person name="Waterhouse R.M."/>
            <person name="Wyder S."/>
            <person name="Zdobnov E.M."/>
            <person name="Zdobnov E.M."/>
            <person name="Wyder S."/>
            <person name="Kriventseva E.V."/>
            <person name="Kadowaki T."/>
            <person name="Bork P."/>
            <person name="Aranda M."/>
            <person name="Bao R."/>
            <person name="Beermann A."/>
            <person name="Berns N."/>
            <person name="Bolognesi R."/>
            <person name="Bonneton F."/>
            <person name="Bopp D."/>
            <person name="Brown S.J."/>
            <person name="Bucher G."/>
            <person name="Butts T."/>
            <person name="Chaumot A."/>
            <person name="Denell R.E."/>
            <person name="Ferrier D.E."/>
            <person name="Friedrich M."/>
            <person name="Gordon C.M."/>
            <person name="Jindra M."/>
            <person name="Klingler M."/>
            <person name="Lan Q."/>
            <person name="Lattorff H.M."/>
            <person name="Laudet V."/>
            <person name="von Levetsow C."/>
            <person name="Liu Z."/>
            <person name="Lutz R."/>
            <person name="Lynch J.A."/>
            <person name="da Fonseca R.N."/>
            <person name="Posnien N."/>
            <person name="Reuter R."/>
            <person name="Roth S."/>
            <person name="Savard J."/>
            <person name="Schinko J.B."/>
            <person name="Schmitt C."/>
            <person name="Schoppmeier M."/>
            <person name="Schroder R."/>
            <person name="Shippy T.D."/>
            <person name="Simonnet F."/>
            <person name="Marques-Souza H."/>
            <person name="Tautz D."/>
            <person name="Tomoyasu Y."/>
            <person name="Trauner J."/>
            <person name="Van der Zee M."/>
            <person name="Vervoort M."/>
            <person name="Wittkopp N."/>
            <person name="Wimmer E.A."/>
            <person name="Yang X."/>
            <person name="Jones A.K."/>
            <person name="Sattelle D.B."/>
            <person name="Ebert P.R."/>
            <person name="Nelson D."/>
            <person name="Scott J.G."/>
            <person name="Beeman R.W."/>
            <person name="Muthukrishnan S."/>
            <person name="Kramer K.J."/>
            <person name="Arakane Y."/>
            <person name="Beeman R.W."/>
            <person name="Zhu Q."/>
            <person name="Hogenkamp D."/>
            <person name="Dixit R."/>
            <person name="Oppert B."/>
            <person name="Jiang H."/>
            <person name="Zou Z."/>
            <person name="Marshall J."/>
            <person name="Elpidina E."/>
            <person name="Vinokurov K."/>
            <person name="Oppert C."/>
            <person name="Zou Z."/>
            <person name="Evans J."/>
            <person name="Lu Z."/>
            <person name="Zhao P."/>
            <person name="Sumathipala N."/>
            <person name="Altincicek B."/>
            <person name="Vilcinskas A."/>
            <person name="Williams M."/>
            <person name="Hultmark D."/>
            <person name="Hetru C."/>
            <person name="Jiang H."/>
            <person name="Grimmelikhuijzen C.J."/>
            <person name="Hauser F."/>
            <person name="Cazzamali G."/>
            <person name="Williamson M."/>
            <person name="Park Y."/>
            <person name="Li B."/>
            <person name="Tanaka Y."/>
            <person name="Predel R."/>
            <person name="Neupert S."/>
            <person name="Schachtner J."/>
            <person name="Verleyen P."/>
            <person name="Raible F."/>
            <person name="Bork P."/>
            <person name="Friedrich M."/>
            <person name="Walden K.K."/>
            <person name="Robertson H.M."/>
            <person name="Angeli S."/>
            <person name="Foret S."/>
            <person name="Bucher G."/>
            <person name="Schuetz S."/>
            <person name="Maleszka R."/>
            <person name="Wimmer E.A."/>
            <person name="Beeman R.W."/>
            <person name="Lorenzen M."/>
            <person name="Tomoyasu Y."/>
            <person name="Miller S.C."/>
            <person name="Grossmann D."/>
            <person name="Bucher G."/>
        </authorList>
    </citation>
    <scope>NUCLEOTIDE SEQUENCE [LARGE SCALE GENOMIC DNA]</scope>
    <source>
        <strain evidence="2 3">Georgia GA2</strain>
    </source>
</reference>
<protein>
    <submittedName>
        <fullName evidence="2">Uncharacterized protein</fullName>
    </submittedName>
</protein>
<accession>D6WCS8</accession>
<organism evidence="2 3">
    <name type="scientific">Tribolium castaneum</name>
    <name type="common">Red flour beetle</name>
    <dbReference type="NCBI Taxonomy" id="7070"/>
    <lineage>
        <taxon>Eukaryota</taxon>
        <taxon>Metazoa</taxon>
        <taxon>Ecdysozoa</taxon>
        <taxon>Arthropoda</taxon>
        <taxon>Hexapoda</taxon>
        <taxon>Insecta</taxon>
        <taxon>Pterygota</taxon>
        <taxon>Neoptera</taxon>
        <taxon>Endopterygota</taxon>
        <taxon>Coleoptera</taxon>
        <taxon>Polyphaga</taxon>
        <taxon>Cucujiformia</taxon>
        <taxon>Tenebrionidae</taxon>
        <taxon>Tenebrionidae incertae sedis</taxon>
        <taxon>Tribolium</taxon>
    </lineage>
</organism>
<feature type="region of interest" description="Disordered" evidence="1">
    <location>
        <begin position="141"/>
        <end position="191"/>
    </location>
</feature>
<name>D6WCS8_TRICA</name>
<dbReference type="AlphaFoldDB" id="D6WCS8"/>